<dbReference type="AlphaFoldDB" id="A0A0N4YYX3"/>
<dbReference type="Proteomes" id="UP000271162">
    <property type="component" value="Unassembled WGS sequence"/>
</dbReference>
<name>A0A0N4YYX3_NIPBR</name>
<sequence length="58" mass="6200">SESPDSLLGSGSEAVSEELPIDNSDTSSPQFGSRESLENWGLNETVTLNKSEEKGDDK</sequence>
<evidence type="ECO:0000313" key="3">
    <source>
        <dbReference type="EMBL" id="VDL87296.1"/>
    </source>
</evidence>
<dbReference type="WBParaSite" id="NBR_0000307301-mRNA-1">
    <property type="protein sequence ID" value="NBR_0000307301-mRNA-1"/>
    <property type="gene ID" value="NBR_0000307301"/>
</dbReference>
<keyword evidence="4" id="KW-1185">Reference proteome</keyword>
<feature type="region of interest" description="Disordered" evidence="1">
    <location>
        <begin position="1"/>
        <end position="58"/>
    </location>
</feature>
<evidence type="ECO:0000313" key="6">
    <source>
        <dbReference type="WBParaSite" id="NBR_0002244501-mRNA-1"/>
    </source>
</evidence>
<feature type="compositionally biased region" description="Polar residues" evidence="1">
    <location>
        <begin position="23"/>
        <end position="33"/>
    </location>
</feature>
<accession>A0A0N4YYX3</accession>
<dbReference type="EMBL" id="UYSL01004167">
    <property type="protein sequence ID" value="VDL66663.1"/>
    <property type="molecule type" value="Genomic_DNA"/>
</dbReference>
<evidence type="ECO:0000313" key="2">
    <source>
        <dbReference type="EMBL" id="VDL66663.1"/>
    </source>
</evidence>
<proteinExistence type="predicted"/>
<dbReference type="WBParaSite" id="NBR_0002244501-mRNA-1">
    <property type="protein sequence ID" value="NBR_0002244501-mRNA-1"/>
    <property type="gene ID" value="NBR_0002244501"/>
</dbReference>
<gene>
    <name evidence="3" type="ORF">NBR_LOCUS22446</name>
    <name evidence="2" type="ORF">NBR_LOCUS3074</name>
</gene>
<reference evidence="2 4" key="2">
    <citation type="submission" date="2018-11" db="EMBL/GenBank/DDBJ databases">
        <authorList>
            <consortium name="Pathogen Informatics"/>
        </authorList>
    </citation>
    <scope>NUCLEOTIDE SEQUENCE [LARGE SCALE GENOMIC DNA]</scope>
</reference>
<evidence type="ECO:0000256" key="1">
    <source>
        <dbReference type="SAM" id="MobiDB-lite"/>
    </source>
</evidence>
<organism evidence="6">
    <name type="scientific">Nippostrongylus brasiliensis</name>
    <name type="common">Rat hookworm</name>
    <dbReference type="NCBI Taxonomy" id="27835"/>
    <lineage>
        <taxon>Eukaryota</taxon>
        <taxon>Metazoa</taxon>
        <taxon>Ecdysozoa</taxon>
        <taxon>Nematoda</taxon>
        <taxon>Chromadorea</taxon>
        <taxon>Rhabditida</taxon>
        <taxon>Rhabditina</taxon>
        <taxon>Rhabditomorpha</taxon>
        <taxon>Strongyloidea</taxon>
        <taxon>Heligmosomidae</taxon>
        <taxon>Nippostrongylus</taxon>
    </lineage>
</organism>
<evidence type="ECO:0000313" key="4">
    <source>
        <dbReference type="Proteomes" id="UP000271162"/>
    </source>
</evidence>
<dbReference type="EMBL" id="UYSL01028083">
    <property type="protein sequence ID" value="VDL87296.1"/>
    <property type="molecule type" value="Genomic_DNA"/>
</dbReference>
<reference evidence="5 6" key="1">
    <citation type="submission" date="2017-02" db="UniProtKB">
        <authorList>
            <consortium name="WormBaseParasite"/>
        </authorList>
    </citation>
    <scope>IDENTIFICATION</scope>
</reference>
<protein>
    <submittedName>
        <fullName evidence="5 6">BNIP2</fullName>
    </submittedName>
</protein>
<evidence type="ECO:0000313" key="5">
    <source>
        <dbReference type="WBParaSite" id="NBR_0000307301-mRNA-1"/>
    </source>
</evidence>